<dbReference type="AlphaFoldDB" id="A0A6V7RHL3"/>
<evidence type="ECO:0000256" key="1">
    <source>
        <dbReference type="ARBA" id="ARBA00009437"/>
    </source>
</evidence>
<evidence type="ECO:0000313" key="5">
    <source>
        <dbReference type="EMBL" id="CAD2077519.1"/>
    </source>
</evidence>
<dbReference type="GO" id="GO:0006355">
    <property type="term" value="P:regulation of DNA-templated transcription"/>
    <property type="evidence" value="ECO:0007669"/>
    <property type="project" value="TreeGrafter"/>
</dbReference>
<dbReference type="PANTHER" id="PTHR30126:SF100">
    <property type="entry name" value="LYSR-FAMILY TRANSCRIPTIONAL REGULATOR"/>
    <property type="match status" value="1"/>
</dbReference>
<evidence type="ECO:0000259" key="4">
    <source>
        <dbReference type="Pfam" id="PF03466"/>
    </source>
</evidence>
<gene>
    <name evidence="5" type="ORF">JEODO184_01174</name>
</gene>
<reference evidence="5 6" key="1">
    <citation type="submission" date="2020-07" db="EMBL/GenBank/DDBJ databases">
        <authorList>
            <person name="Criscuolo A."/>
        </authorList>
    </citation>
    <scope>NUCLEOTIDE SEQUENCE [LARGE SCALE GENOMIC DNA]</scope>
    <source>
        <strain evidence="5">CIP111649</strain>
    </source>
</reference>
<keyword evidence="2" id="KW-0805">Transcription regulation</keyword>
<dbReference type="Proteomes" id="UP000589351">
    <property type="component" value="Unassembled WGS sequence"/>
</dbReference>
<dbReference type="PANTHER" id="PTHR30126">
    <property type="entry name" value="HTH-TYPE TRANSCRIPTIONAL REGULATOR"/>
    <property type="match status" value="1"/>
</dbReference>
<keyword evidence="6" id="KW-1185">Reference proteome</keyword>
<evidence type="ECO:0000313" key="6">
    <source>
        <dbReference type="Proteomes" id="UP000589351"/>
    </source>
</evidence>
<proteinExistence type="inferred from homology"/>
<protein>
    <recommendedName>
        <fullName evidence="4">LysR substrate-binding domain-containing protein</fullName>
    </recommendedName>
</protein>
<evidence type="ECO:0000256" key="2">
    <source>
        <dbReference type="ARBA" id="ARBA00023015"/>
    </source>
</evidence>
<accession>A0A6V7RHL3</accession>
<keyword evidence="3" id="KW-0804">Transcription</keyword>
<dbReference type="GO" id="GO:0000976">
    <property type="term" value="F:transcription cis-regulatory region binding"/>
    <property type="evidence" value="ECO:0007669"/>
    <property type="project" value="TreeGrafter"/>
</dbReference>
<dbReference type="RefSeq" id="WP_185125701.1">
    <property type="nucleotide sequence ID" value="NZ_CAJEWD010000008.1"/>
</dbReference>
<evidence type="ECO:0000256" key="3">
    <source>
        <dbReference type="ARBA" id="ARBA00023163"/>
    </source>
</evidence>
<comment type="caution">
    <text evidence="5">The sequence shown here is derived from an EMBL/GenBank/DDBJ whole genome shotgun (WGS) entry which is preliminary data.</text>
</comment>
<name>A0A6V7RHL3_9STAP</name>
<dbReference type="SUPFAM" id="SSF53850">
    <property type="entry name" value="Periplasmic binding protein-like II"/>
    <property type="match status" value="1"/>
</dbReference>
<dbReference type="EMBL" id="CAJEWD010000008">
    <property type="protein sequence ID" value="CAD2077519.1"/>
    <property type="molecule type" value="Genomic_DNA"/>
</dbReference>
<comment type="similarity">
    <text evidence="1">Belongs to the LysR transcriptional regulatory family.</text>
</comment>
<dbReference type="Gene3D" id="3.40.190.290">
    <property type="match status" value="1"/>
</dbReference>
<dbReference type="CDD" id="cd05466">
    <property type="entry name" value="PBP2_LTTR_substrate"/>
    <property type="match status" value="1"/>
</dbReference>
<feature type="domain" description="LysR substrate-binding" evidence="4">
    <location>
        <begin position="27"/>
        <end position="226"/>
    </location>
</feature>
<organism evidence="5 6">
    <name type="scientific">Jeotgalicoccus meleagridis</name>
    <dbReference type="NCBI Taxonomy" id="2759181"/>
    <lineage>
        <taxon>Bacteria</taxon>
        <taxon>Bacillati</taxon>
        <taxon>Bacillota</taxon>
        <taxon>Bacilli</taxon>
        <taxon>Bacillales</taxon>
        <taxon>Staphylococcaceae</taxon>
        <taxon>Jeotgalicoccus</taxon>
    </lineage>
</organism>
<sequence length="230" mass="26786">MEIKQMPMIHNILRTHDAIYLLSDLHQEEGTIRVAAPESLTLSGLGDVVRYFIYHHPNINIDLYNNTCTDNQKLLLMDEIDLALVVNHTVDDRLFNVQNLREIPIVMVSHAHAPDDFETLLKNDGYNHFITNEKESTYRRMFEETFDKNLKTTELWSIGAIKQMLLDDVGFSVLPYNTVVQEIKNGSLKIIDHDLDFKTFHAFLLTQKQSWTHPLVKQFIDQTKSVFKEK</sequence>
<dbReference type="InterPro" id="IPR005119">
    <property type="entry name" value="LysR_subst-bd"/>
</dbReference>
<dbReference type="Pfam" id="PF03466">
    <property type="entry name" value="LysR_substrate"/>
    <property type="match status" value="1"/>
</dbReference>